<protein>
    <submittedName>
        <fullName evidence="2">Uncharacterized protein</fullName>
    </submittedName>
</protein>
<evidence type="ECO:0000256" key="1">
    <source>
        <dbReference type="SAM" id="MobiDB-lite"/>
    </source>
</evidence>
<dbReference type="EMBL" id="BQNB010017574">
    <property type="protein sequence ID" value="GJT64755.1"/>
    <property type="molecule type" value="Genomic_DNA"/>
</dbReference>
<organism evidence="2 3">
    <name type="scientific">Tanacetum coccineum</name>
    <dbReference type="NCBI Taxonomy" id="301880"/>
    <lineage>
        <taxon>Eukaryota</taxon>
        <taxon>Viridiplantae</taxon>
        <taxon>Streptophyta</taxon>
        <taxon>Embryophyta</taxon>
        <taxon>Tracheophyta</taxon>
        <taxon>Spermatophyta</taxon>
        <taxon>Magnoliopsida</taxon>
        <taxon>eudicotyledons</taxon>
        <taxon>Gunneridae</taxon>
        <taxon>Pentapetalae</taxon>
        <taxon>asterids</taxon>
        <taxon>campanulids</taxon>
        <taxon>Asterales</taxon>
        <taxon>Asteraceae</taxon>
        <taxon>Asteroideae</taxon>
        <taxon>Anthemideae</taxon>
        <taxon>Anthemidinae</taxon>
        <taxon>Tanacetum</taxon>
    </lineage>
</organism>
<name>A0ABQ5FPA0_9ASTR</name>
<dbReference type="Proteomes" id="UP001151760">
    <property type="component" value="Unassembled WGS sequence"/>
</dbReference>
<reference evidence="2" key="2">
    <citation type="submission" date="2022-01" db="EMBL/GenBank/DDBJ databases">
        <authorList>
            <person name="Yamashiro T."/>
            <person name="Shiraishi A."/>
            <person name="Satake H."/>
            <person name="Nakayama K."/>
        </authorList>
    </citation>
    <scope>NUCLEOTIDE SEQUENCE</scope>
</reference>
<comment type="caution">
    <text evidence="2">The sequence shown here is derived from an EMBL/GenBank/DDBJ whole genome shotgun (WGS) entry which is preliminary data.</text>
</comment>
<evidence type="ECO:0000313" key="2">
    <source>
        <dbReference type="EMBL" id="GJT64755.1"/>
    </source>
</evidence>
<gene>
    <name evidence="2" type="ORF">Tco_1016235</name>
</gene>
<keyword evidence="3" id="KW-1185">Reference proteome</keyword>
<reference evidence="2" key="1">
    <citation type="journal article" date="2022" name="Int. J. Mol. Sci.">
        <title>Draft Genome of Tanacetum Coccineum: Genomic Comparison of Closely Related Tanacetum-Family Plants.</title>
        <authorList>
            <person name="Yamashiro T."/>
            <person name="Shiraishi A."/>
            <person name="Nakayama K."/>
            <person name="Satake H."/>
        </authorList>
    </citation>
    <scope>NUCLEOTIDE SEQUENCE</scope>
</reference>
<feature type="compositionally biased region" description="Polar residues" evidence="1">
    <location>
        <begin position="119"/>
        <end position="129"/>
    </location>
</feature>
<sequence length="245" mass="28472">MMYERPPPITPFQNPPRNTTLMFQQHQGESLYDAWTRFKNLIQRVPHYGLNLWYLSQFFYDHVDQYTQMDLDFAADKNIGKLGIEEAWETIKNFAQGQKENENVWVEMHRYIAWDKVDNPNQQNTSPSEINEPYEHSPRMDSYEQPSCLGPPKYMSWLDAYDEPIGDMEDKVQNPSPQSAPQVLSSFEVYTVPVAYPKEVDEIIGIPIEVEPLNQTQLEDLGLNTCSHDLFHSSREIPSVDEPGP</sequence>
<evidence type="ECO:0000313" key="3">
    <source>
        <dbReference type="Proteomes" id="UP001151760"/>
    </source>
</evidence>
<feature type="region of interest" description="Disordered" evidence="1">
    <location>
        <begin position="118"/>
        <end position="143"/>
    </location>
</feature>
<proteinExistence type="predicted"/>
<feature type="compositionally biased region" description="Basic and acidic residues" evidence="1">
    <location>
        <begin position="133"/>
        <end position="142"/>
    </location>
</feature>
<accession>A0ABQ5FPA0</accession>